<dbReference type="Proteomes" id="UP001153328">
    <property type="component" value="Unassembled WGS sequence"/>
</dbReference>
<protein>
    <submittedName>
        <fullName evidence="1">Uncharacterized protein</fullName>
    </submittedName>
</protein>
<comment type="caution">
    <text evidence="1">The sequence shown here is derived from an EMBL/GenBank/DDBJ whole genome shotgun (WGS) entry which is preliminary data.</text>
</comment>
<sequence length="31" mass="3711">MAKLRERQPRTLYEIMEPGRDVTALPERAWP</sequence>
<accession>A0A9W4H8A5</accession>
<evidence type="ECO:0000313" key="1">
    <source>
        <dbReference type="EMBL" id="CAG7657821.1"/>
    </source>
</evidence>
<organism evidence="1 2">
    <name type="scientific">Actinacidiphila bryophytorum</name>
    <dbReference type="NCBI Taxonomy" id="1436133"/>
    <lineage>
        <taxon>Bacteria</taxon>
        <taxon>Bacillati</taxon>
        <taxon>Actinomycetota</taxon>
        <taxon>Actinomycetes</taxon>
        <taxon>Kitasatosporales</taxon>
        <taxon>Streptomycetaceae</taxon>
        <taxon>Actinacidiphila</taxon>
    </lineage>
</organism>
<dbReference type="EMBL" id="CAJVAX010000023">
    <property type="protein sequence ID" value="CAG7657821.1"/>
    <property type="molecule type" value="Genomic_DNA"/>
</dbReference>
<name>A0A9W4H8A5_9ACTN</name>
<proteinExistence type="predicted"/>
<gene>
    <name evidence="1" type="ORF">SBRY_90053</name>
</gene>
<reference evidence="1" key="1">
    <citation type="submission" date="2021-06" db="EMBL/GenBank/DDBJ databases">
        <authorList>
            <person name="Arsene-Ploetze F."/>
        </authorList>
    </citation>
    <scope>NUCLEOTIDE SEQUENCE</scope>
    <source>
        <strain evidence="1">SBRY1</strain>
    </source>
</reference>
<evidence type="ECO:0000313" key="2">
    <source>
        <dbReference type="Proteomes" id="UP001153328"/>
    </source>
</evidence>
<keyword evidence="2" id="KW-1185">Reference proteome</keyword>
<dbReference type="AlphaFoldDB" id="A0A9W4H8A5"/>